<dbReference type="AlphaFoldDB" id="A0A839Z065"/>
<reference evidence="1 2" key="1">
    <citation type="submission" date="2020-08" db="EMBL/GenBank/DDBJ databases">
        <title>Genomic Encyclopedia of Type Strains, Phase IV (KMG-IV): sequencing the most valuable type-strain genomes for metagenomic binning, comparative biology and taxonomic classification.</title>
        <authorList>
            <person name="Goeker M."/>
        </authorList>
    </citation>
    <scope>NUCLEOTIDE SEQUENCE [LARGE SCALE GENOMIC DNA]</scope>
    <source>
        <strain evidence="1 2">DSM 24194</strain>
    </source>
</reference>
<name>A0A839Z065_9SPHN</name>
<gene>
    <name evidence="1" type="ORF">FHS50_000460</name>
</gene>
<protein>
    <recommendedName>
        <fullName evidence="3">Competence protein CoiA-like family protein</fullName>
    </recommendedName>
</protein>
<dbReference type="EMBL" id="JACICF010000001">
    <property type="protein sequence ID" value="MBB3763437.1"/>
    <property type="molecule type" value="Genomic_DNA"/>
</dbReference>
<proteinExistence type="predicted"/>
<dbReference type="Proteomes" id="UP000578569">
    <property type="component" value="Unassembled WGS sequence"/>
</dbReference>
<evidence type="ECO:0000313" key="1">
    <source>
        <dbReference type="EMBL" id="MBB3763437.1"/>
    </source>
</evidence>
<accession>A0A839Z065</accession>
<organism evidence="1 2">
    <name type="scientific">Sphingomicrobium lutaoense</name>
    <dbReference type="NCBI Taxonomy" id="515949"/>
    <lineage>
        <taxon>Bacteria</taxon>
        <taxon>Pseudomonadati</taxon>
        <taxon>Pseudomonadota</taxon>
        <taxon>Alphaproteobacteria</taxon>
        <taxon>Sphingomonadales</taxon>
        <taxon>Sphingomonadaceae</taxon>
        <taxon>Sphingomicrobium</taxon>
    </lineage>
</organism>
<sequence>MPELNPLGLTIGGSNHEPLMVLAKGPDGQERWIDEVPRGLACFCVCLACHGPLIARQGQTKAWSFAHTAFSECSGGTETLAHRFAKEVIQNAGGLYVASVEADGWGKLHDKFVQLEDIRLEPKIAGYKADLVGSSKGRDLIIEVKVTHACSKEKVAAYRMTGMSVLEIDLARFRNKSEVELRQAVLKDAPREWLCLSGNREIPKRSASLGWRVSRSNLCGVQYKRPARISAREWEQMTPLQRVNAIDPDGSQAIRSRGFRG</sequence>
<comment type="caution">
    <text evidence="1">The sequence shown here is derived from an EMBL/GenBank/DDBJ whole genome shotgun (WGS) entry which is preliminary data.</text>
</comment>
<evidence type="ECO:0000313" key="2">
    <source>
        <dbReference type="Proteomes" id="UP000578569"/>
    </source>
</evidence>
<dbReference type="RefSeq" id="WP_183932785.1">
    <property type="nucleotide sequence ID" value="NZ_JACICF010000001.1"/>
</dbReference>
<evidence type="ECO:0008006" key="3">
    <source>
        <dbReference type="Google" id="ProtNLM"/>
    </source>
</evidence>
<keyword evidence="2" id="KW-1185">Reference proteome</keyword>